<proteinExistence type="predicted"/>
<accession>A0A0R1NCH2</accession>
<dbReference type="Proteomes" id="UP000051330">
    <property type="component" value="Unassembled WGS sequence"/>
</dbReference>
<gene>
    <name evidence="2" type="ORF">FD09_GL001200</name>
</gene>
<evidence type="ECO:0000313" key="3">
    <source>
        <dbReference type="Proteomes" id="UP000051330"/>
    </source>
</evidence>
<dbReference type="EMBL" id="AZEC01000002">
    <property type="protein sequence ID" value="KRL14040.1"/>
    <property type="molecule type" value="Genomic_DNA"/>
</dbReference>
<dbReference type="OrthoDB" id="2278035at2"/>
<dbReference type="RefSeq" id="WP_057817893.1">
    <property type="nucleotide sequence ID" value="NZ_AZEC01000002.1"/>
</dbReference>
<evidence type="ECO:0000313" key="2">
    <source>
        <dbReference type="EMBL" id="KRL14040.1"/>
    </source>
</evidence>
<sequence>MSIKWKQDSSLTQGGAGPQTVEERQTIIPDSIVLPEMATDIAWPDFVQSCQQAWLPDETDLISALPPLKLGTTVNETPVWELFNGATLSSADFSTIWYPLTKSPWFTTGIDWWESAAILSAATALKVPAAVRTARSGEPVAQRLLTVTQDNQRIAWQPDAQGAQIDPTGTADPANRSLPALGWYTTLAYIWHTQGRPNSLTFVTAIDVPAISQAVEWGRANGYPWHTLMADPRYDEATIEQWLRHVQVEQNYTLGADAAVSLATAEHQPQAVVLANRHPYCTADVVLSAVTNREHPHDAFAAAQILGNIIALPQPRLFRKMRRAKPEPLPFLTPSAWNDWLDKL</sequence>
<protein>
    <submittedName>
        <fullName evidence="2">Uncharacterized protein</fullName>
    </submittedName>
</protein>
<dbReference type="PATRIC" id="fig|1423792.3.peg.1220"/>
<dbReference type="STRING" id="1423792.FD09_GL001200"/>
<reference evidence="2 3" key="1">
    <citation type="journal article" date="2015" name="Genome Announc.">
        <title>Expanding the biotechnology potential of lactobacilli through comparative genomics of 213 strains and associated genera.</title>
        <authorList>
            <person name="Sun Z."/>
            <person name="Harris H.M."/>
            <person name="McCann A."/>
            <person name="Guo C."/>
            <person name="Argimon S."/>
            <person name="Zhang W."/>
            <person name="Yang X."/>
            <person name="Jeffery I.B."/>
            <person name="Cooney J.C."/>
            <person name="Kagawa T.F."/>
            <person name="Liu W."/>
            <person name="Song Y."/>
            <person name="Salvetti E."/>
            <person name="Wrobel A."/>
            <person name="Rasinkangas P."/>
            <person name="Parkhill J."/>
            <person name="Rea M.C."/>
            <person name="O'Sullivan O."/>
            <person name="Ritari J."/>
            <person name="Douillard F.P."/>
            <person name="Paul Ross R."/>
            <person name="Yang R."/>
            <person name="Briner A.E."/>
            <person name="Felis G.E."/>
            <person name="de Vos W.M."/>
            <person name="Barrangou R."/>
            <person name="Klaenhammer T.R."/>
            <person name="Caufield P.W."/>
            <person name="Cui Y."/>
            <person name="Zhang H."/>
            <person name="O'Toole P.W."/>
        </authorList>
    </citation>
    <scope>NUCLEOTIDE SEQUENCE [LARGE SCALE GENOMIC DNA]</scope>
    <source>
        <strain evidence="2 3">DSM 12744</strain>
    </source>
</reference>
<name>A0A0R1NCH2_9LACO</name>
<evidence type="ECO:0000256" key="1">
    <source>
        <dbReference type="SAM" id="MobiDB-lite"/>
    </source>
</evidence>
<dbReference type="AlphaFoldDB" id="A0A0R1NCH2"/>
<feature type="region of interest" description="Disordered" evidence="1">
    <location>
        <begin position="1"/>
        <end position="22"/>
    </location>
</feature>
<comment type="caution">
    <text evidence="2">The sequence shown here is derived from an EMBL/GenBank/DDBJ whole genome shotgun (WGS) entry which is preliminary data.</text>
</comment>
<organism evidence="2 3">
    <name type="scientific">Schleiferilactobacillus perolens DSM 12744</name>
    <dbReference type="NCBI Taxonomy" id="1423792"/>
    <lineage>
        <taxon>Bacteria</taxon>
        <taxon>Bacillati</taxon>
        <taxon>Bacillota</taxon>
        <taxon>Bacilli</taxon>
        <taxon>Lactobacillales</taxon>
        <taxon>Lactobacillaceae</taxon>
        <taxon>Schleiferilactobacillus</taxon>
    </lineage>
</organism>
<keyword evidence="3" id="KW-1185">Reference proteome</keyword>